<evidence type="ECO:0000256" key="1">
    <source>
        <dbReference type="PROSITE-ProRule" id="PRU00110"/>
    </source>
</evidence>
<evidence type="ECO:0000259" key="2">
    <source>
        <dbReference type="PROSITE" id="PS50894"/>
    </source>
</evidence>
<evidence type="ECO:0000313" key="4">
    <source>
        <dbReference type="Proteomes" id="UP000664859"/>
    </source>
</evidence>
<feature type="modified residue" description="Phosphohistidine" evidence="1">
    <location>
        <position position="73"/>
    </location>
</feature>
<dbReference type="OrthoDB" id="39160at2759"/>
<dbReference type="Proteomes" id="UP000664859">
    <property type="component" value="Unassembled WGS sequence"/>
</dbReference>
<dbReference type="SUPFAM" id="SSF47226">
    <property type="entry name" value="Histidine-containing phosphotransfer domain, HPT domain"/>
    <property type="match status" value="1"/>
</dbReference>
<keyword evidence="1" id="KW-0597">Phosphoprotein</keyword>
<dbReference type="InterPro" id="IPR036641">
    <property type="entry name" value="HPT_dom_sf"/>
</dbReference>
<name>A0A835Z3I2_9STRA</name>
<proteinExistence type="predicted"/>
<dbReference type="PROSITE" id="PS50894">
    <property type="entry name" value="HPT"/>
    <property type="match status" value="1"/>
</dbReference>
<dbReference type="Gene3D" id="1.20.120.160">
    <property type="entry name" value="HPT domain"/>
    <property type="match status" value="1"/>
</dbReference>
<reference evidence="3" key="1">
    <citation type="submission" date="2021-02" db="EMBL/GenBank/DDBJ databases">
        <title>First Annotated Genome of the Yellow-green Alga Tribonema minus.</title>
        <authorList>
            <person name="Mahan K.M."/>
        </authorList>
    </citation>
    <scope>NUCLEOTIDE SEQUENCE</scope>
    <source>
        <strain evidence="3">UTEX B ZZ1240</strain>
    </source>
</reference>
<feature type="domain" description="HPt" evidence="2">
    <location>
        <begin position="34"/>
        <end position="135"/>
    </location>
</feature>
<comment type="caution">
    <text evidence="3">The sequence shown here is derived from an EMBL/GenBank/DDBJ whole genome shotgun (WGS) entry which is preliminary data.</text>
</comment>
<evidence type="ECO:0000313" key="3">
    <source>
        <dbReference type="EMBL" id="KAG5184987.1"/>
    </source>
</evidence>
<protein>
    <submittedName>
        <fullName evidence="3">Hpt domain protein</fullName>
    </submittedName>
</protein>
<dbReference type="GO" id="GO:0000160">
    <property type="term" value="P:phosphorelay signal transduction system"/>
    <property type="evidence" value="ECO:0007669"/>
    <property type="project" value="InterPro"/>
</dbReference>
<sequence length="138" mass="15237">MKRGSAAKRNSGGASPQPLVVVDWTMALEQCGGDEEFLKELLVDLWTESSSHLEELQSTVPARNITETRNIAHTMKGAAGNLMCFALHHACLTLEKTAHEGTSTIPTEQLFEAMKDALVVIQGEMARFEEYLHKRALI</sequence>
<dbReference type="EMBL" id="JAFCMP010000146">
    <property type="protein sequence ID" value="KAG5184987.1"/>
    <property type="molecule type" value="Genomic_DNA"/>
</dbReference>
<gene>
    <name evidence="3" type="ORF">JKP88DRAFT_46067</name>
</gene>
<accession>A0A835Z3I2</accession>
<organism evidence="3 4">
    <name type="scientific">Tribonema minus</name>
    <dbReference type="NCBI Taxonomy" id="303371"/>
    <lineage>
        <taxon>Eukaryota</taxon>
        <taxon>Sar</taxon>
        <taxon>Stramenopiles</taxon>
        <taxon>Ochrophyta</taxon>
        <taxon>PX clade</taxon>
        <taxon>Xanthophyceae</taxon>
        <taxon>Tribonematales</taxon>
        <taxon>Tribonemataceae</taxon>
        <taxon>Tribonema</taxon>
    </lineage>
</organism>
<dbReference type="InterPro" id="IPR008207">
    <property type="entry name" value="Sig_transdc_His_kin_Hpt_dom"/>
</dbReference>
<dbReference type="Pfam" id="PF01627">
    <property type="entry name" value="Hpt"/>
    <property type="match status" value="1"/>
</dbReference>
<keyword evidence="4" id="KW-1185">Reference proteome</keyword>
<dbReference type="AlphaFoldDB" id="A0A835Z3I2"/>